<organism evidence="2 3">
    <name type="scientific">Brachionus calyciflorus</name>
    <dbReference type="NCBI Taxonomy" id="104777"/>
    <lineage>
        <taxon>Eukaryota</taxon>
        <taxon>Metazoa</taxon>
        <taxon>Spiralia</taxon>
        <taxon>Gnathifera</taxon>
        <taxon>Rotifera</taxon>
        <taxon>Eurotatoria</taxon>
        <taxon>Monogononta</taxon>
        <taxon>Pseudotrocha</taxon>
        <taxon>Ploima</taxon>
        <taxon>Brachionidae</taxon>
        <taxon>Brachionus</taxon>
    </lineage>
</organism>
<dbReference type="Proteomes" id="UP000663879">
    <property type="component" value="Unassembled WGS sequence"/>
</dbReference>
<dbReference type="OrthoDB" id="10322397at2759"/>
<dbReference type="AlphaFoldDB" id="A0A813XGF5"/>
<dbReference type="InterPro" id="IPR047746">
    <property type="entry name" value="Dae2/Tae2-like"/>
</dbReference>
<evidence type="ECO:0000313" key="2">
    <source>
        <dbReference type="EMBL" id="CAF0869645.1"/>
    </source>
</evidence>
<keyword evidence="3" id="KW-1185">Reference proteome</keyword>
<feature type="signal peptide" evidence="1">
    <location>
        <begin position="1"/>
        <end position="19"/>
    </location>
</feature>
<reference evidence="2" key="1">
    <citation type="submission" date="2021-02" db="EMBL/GenBank/DDBJ databases">
        <authorList>
            <person name="Nowell W R."/>
        </authorList>
    </citation>
    <scope>NUCLEOTIDE SEQUENCE</scope>
    <source>
        <strain evidence="2">Ploen Becks lab</strain>
    </source>
</reference>
<evidence type="ECO:0000313" key="3">
    <source>
        <dbReference type="Proteomes" id="UP000663879"/>
    </source>
</evidence>
<name>A0A813XGF5_9BILA</name>
<protein>
    <submittedName>
        <fullName evidence="2">Uncharacterized protein</fullName>
    </submittedName>
</protein>
<evidence type="ECO:0000256" key="1">
    <source>
        <dbReference type="SAM" id="SignalP"/>
    </source>
</evidence>
<sequence length="162" mass="19126">MRILLILSITACCIFGTFAVICSRAERIERTITCHNSVFRLCETYGIRRACDHQLRQPATWRRGMNVYEACRRNQPPARYTAIGTFLREHDQYPFYHQSPQFEPHTALFMACGAWNSIIVMDQHTDNRTYSVWGTNTLMDRGHETTEYNARMYYVIERSHNY</sequence>
<comment type="caution">
    <text evidence="2">The sequence shown here is derived from an EMBL/GenBank/DDBJ whole genome shotgun (WGS) entry which is preliminary data.</text>
</comment>
<feature type="chain" id="PRO_5033002514" evidence="1">
    <location>
        <begin position="20"/>
        <end position="162"/>
    </location>
</feature>
<keyword evidence="1" id="KW-0732">Signal</keyword>
<proteinExistence type="predicted"/>
<accession>A0A813XGF5</accession>
<dbReference type="EMBL" id="CAJNOC010001497">
    <property type="protein sequence ID" value="CAF0869645.1"/>
    <property type="molecule type" value="Genomic_DNA"/>
</dbReference>
<gene>
    <name evidence="2" type="ORF">OXX778_LOCUS9866</name>
</gene>
<dbReference type="NCBIfam" id="NF033857">
    <property type="entry name" value="BPSL0067_fam"/>
    <property type="match status" value="1"/>
</dbReference>